<dbReference type="PANTHER" id="PTHR44942:SF4">
    <property type="entry name" value="METHYLTRANSFERASE TYPE 11 DOMAIN-CONTAINING PROTEIN"/>
    <property type="match status" value="1"/>
</dbReference>
<dbReference type="InterPro" id="IPR029063">
    <property type="entry name" value="SAM-dependent_MTases_sf"/>
</dbReference>
<dbReference type="Pfam" id="PF08241">
    <property type="entry name" value="Methyltransf_11"/>
    <property type="match status" value="1"/>
</dbReference>
<evidence type="ECO:0000256" key="2">
    <source>
        <dbReference type="ARBA" id="ARBA00022603"/>
    </source>
</evidence>
<dbReference type="GO" id="GO:0032259">
    <property type="term" value="P:methylation"/>
    <property type="evidence" value="ECO:0007669"/>
    <property type="project" value="UniProtKB-KW"/>
</dbReference>
<evidence type="ECO:0000256" key="1">
    <source>
        <dbReference type="ARBA" id="ARBA00008361"/>
    </source>
</evidence>
<dbReference type="Proteomes" id="UP000638648">
    <property type="component" value="Unassembled WGS sequence"/>
</dbReference>
<dbReference type="CDD" id="cd02440">
    <property type="entry name" value="AdoMet_MTases"/>
    <property type="match status" value="1"/>
</dbReference>
<evidence type="ECO:0000259" key="5">
    <source>
        <dbReference type="Pfam" id="PF08241"/>
    </source>
</evidence>
<feature type="compositionally biased region" description="Low complexity" evidence="4">
    <location>
        <begin position="80"/>
        <end position="99"/>
    </location>
</feature>
<dbReference type="EMBL" id="JADBEM010000001">
    <property type="protein sequence ID" value="MBE1612147.1"/>
    <property type="molecule type" value="Genomic_DNA"/>
</dbReference>
<dbReference type="GO" id="GO:0008757">
    <property type="term" value="F:S-adenosylmethionine-dependent methyltransferase activity"/>
    <property type="evidence" value="ECO:0007669"/>
    <property type="project" value="InterPro"/>
</dbReference>
<name>A0A927NAX4_9ACTN</name>
<dbReference type="Gene3D" id="3.40.50.150">
    <property type="entry name" value="Vaccinia Virus protein VP39"/>
    <property type="match status" value="1"/>
</dbReference>
<protein>
    <submittedName>
        <fullName evidence="6">SAM-dependent methyltransferase</fullName>
    </submittedName>
</protein>
<comment type="caution">
    <text evidence="6">The sequence shown here is derived from an EMBL/GenBank/DDBJ whole genome shotgun (WGS) entry which is preliminary data.</text>
</comment>
<sequence>MATQSAGRGFDGVADAYRRSRPAYPDAAVDALVSGLGLASGGHVVDLGAGTGAFSRLLANHGFEVTAVEPSAAMRAHITGSDVSGPDSGADSGSDVSGSELAGPGRVTPHAGEAEATGLREGCADAVVAATAWHWFDAARAIQEVRRLLRPGSGGLGLLWNLYDESVEWVAEFADITYRRRPAGSPSARDGAWRGFFDGLTGWSPLREARLPNPQTTTPERLVDRLMSSSAVANLPAAGQEDVRDEAWALLRRHGLAERSQVVLPYVTAVYWTRPSPDRRDPGVG</sequence>
<organism evidence="6 7">
    <name type="scientific">Actinopolymorpha pittospori</name>
    <dbReference type="NCBI Taxonomy" id="648752"/>
    <lineage>
        <taxon>Bacteria</taxon>
        <taxon>Bacillati</taxon>
        <taxon>Actinomycetota</taxon>
        <taxon>Actinomycetes</taxon>
        <taxon>Propionibacteriales</taxon>
        <taxon>Actinopolymorphaceae</taxon>
        <taxon>Actinopolymorpha</taxon>
    </lineage>
</organism>
<gene>
    <name evidence="6" type="ORF">HEB94_008995</name>
</gene>
<evidence type="ECO:0000313" key="7">
    <source>
        <dbReference type="Proteomes" id="UP000638648"/>
    </source>
</evidence>
<dbReference type="PANTHER" id="PTHR44942">
    <property type="entry name" value="METHYLTRANSF_11 DOMAIN-CONTAINING PROTEIN"/>
    <property type="match status" value="1"/>
</dbReference>
<dbReference type="AlphaFoldDB" id="A0A927NAX4"/>
<feature type="domain" description="Methyltransferase type 11" evidence="5">
    <location>
        <begin position="45"/>
        <end position="152"/>
    </location>
</feature>
<feature type="region of interest" description="Disordered" evidence="4">
    <location>
        <begin position="78"/>
        <end position="111"/>
    </location>
</feature>
<dbReference type="RefSeq" id="WP_192755245.1">
    <property type="nucleotide sequence ID" value="NZ_BAABJL010000091.1"/>
</dbReference>
<evidence type="ECO:0000313" key="6">
    <source>
        <dbReference type="EMBL" id="MBE1612147.1"/>
    </source>
</evidence>
<dbReference type="InterPro" id="IPR013216">
    <property type="entry name" value="Methyltransf_11"/>
</dbReference>
<keyword evidence="3" id="KW-0808">Transferase</keyword>
<evidence type="ECO:0000256" key="3">
    <source>
        <dbReference type="ARBA" id="ARBA00022679"/>
    </source>
</evidence>
<dbReference type="SUPFAM" id="SSF53335">
    <property type="entry name" value="S-adenosyl-L-methionine-dependent methyltransferases"/>
    <property type="match status" value="1"/>
</dbReference>
<reference evidence="6" key="1">
    <citation type="submission" date="2020-10" db="EMBL/GenBank/DDBJ databases">
        <title>Sequencing the genomes of 1000 actinobacteria strains.</title>
        <authorList>
            <person name="Klenk H.-P."/>
        </authorList>
    </citation>
    <scope>NUCLEOTIDE SEQUENCE</scope>
    <source>
        <strain evidence="6">DSM 45354</strain>
    </source>
</reference>
<accession>A0A927NAX4</accession>
<proteinExistence type="inferred from homology"/>
<evidence type="ECO:0000256" key="4">
    <source>
        <dbReference type="SAM" id="MobiDB-lite"/>
    </source>
</evidence>
<keyword evidence="2 6" id="KW-0489">Methyltransferase</keyword>
<keyword evidence="7" id="KW-1185">Reference proteome</keyword>
<dbReference type="InterPro" id="IPR051052">
    <property type="entry name" value="Diverse_substrate_MTase"/>
</dbReference>
<comment type="similarity">
    <text evidence="1">Belongs to the methyltransferase superfamily.</text>
</comment>